<sequence length="549" mass="62542">MNEANNRVNIINFVRGVEPRLPIDLLDTLKREIALVNQYDLPATWLIQYDALIDPQFTDVLKELDDRHEIGIWFEVVQPLTDRAGLAWRGRYPWDWHANVGFSIGYTPDERVLLADLFMEEFHRQFGYYPRSAGSWFMDAHLLGHLSDRYGIVASCNCKDQWGTDGYTLWGGYYNQAYYPSRLNGFMPAQTAEGQIPVPVFRMLGSDPIYQYDAADYGYGQSVITLEPVYTGAEGGGGNPEWVRWFFDTSFGVPQLSFGYTQIGQENSFGWERISAGLIDQIALLADWQREDRVRVETLAESGAWFKETYPVTPASSIIALKDWRNSGKQSLWYCSRFYRVNLLKDGAKFCLRDVHLFDENYEERYLRDVCETEECWYDTLPVMDAGRWTDGQVRPGIVPVVRNENGEFSPAEVDRLERVEADGDRLALALILADGTEMAIAMEERSITIRSDFPDWGLQLVWGNATAEIHYSADRIKYMYEGMSYGVDVQGAMLIEDLVETKDRKFASAEDNLMKTQDSAVAIAADDVHATSGSLFILAQGNTVSLRF</sequence>
<proteinExistence type="predicted"/>
<dbReference type="Proteomes" id="UP000245202">
    <property type="component" value="Unassembled WGS sequence"/>
</dbReference>
<protein>
    <submittedName>
        <fullName evidence="1">Uncharacterized protein</fullName>
    </submittedName>
</protein>
<reference evidence="1 2" key="1">
    <citation type="submission" date="2017-08" db="EMBL/GenBank/DDBJ databases">
        <title>Substantial Increase in Enzyme Production by Combined Drug-Resistance Mutations in Paenibacillus agaridevorans.</title>
        <authorList>
            <person name="Tanaka Y."/>
            <person name="Funane K."/>
            <person name="Hosaka T."/>
            <person name="Shiwa Y."/>
            <person name="Fujita N."/>
            <person name="Miyazaki T."/>
            <person name="Yoshikawa H."/>
            <person name="Murakami K."/>
            <person name="Kasahara K."/>
            <person name="Inaoka T."/>
            <person name="Hiraga Y."/>
            <person name="Ochi K."/>
        </authorList>
    </citation>
    <scope>NUCLEOTIDE SEQUENCE [LARGE SCALE GENOMIC DNA]</scope>
    <source>
        <strain evidence="1 2">T-3040</strain>
    </source>
</reference>
<dbReference type="RefSeq" id="WP_108994448.1">
    <property type="nucleotide sequence ID" value="NZ_BDQX01000281.1"/>
</dbReference>
<organism evidence="1 2">
    <name type="scientific">Paenibacillus agaridevorans</name>
    <dbReference type="NCBI Taxonomy" id="171404"/>
    <lineage>
        <taxon>Bacteria</taxon>
        <taxon>Bacillati</taxon>
        <taxon>Bacillota</taxon>
        <taxon>Bacilli</taxon>
        <taxon>Bacillales</taxon>
        <taxon>Paenibacillaceae</taxon>
        <taxon>Paenibacillus</taxon>
    </lineage>
</organism>
<gene>
    <name evidence="1" type="ORF">PAT3040_04476</name>
</gene>
<comment type="caution">
    <text evidence="1">The sequence shown here is derived from an EMBL/GenBank/DDBJ whole genome shotgun (WGS) entry which is preliminary data.</text>
</comment>
<name>A0A2R5ESY4_9BACL</name>
<accession>A0A2R5ESY4</accession>
<dbReference type="AlphaFoldDB" id="A0A2R5ESY4"/>
<evidence type="ECO:0000313" key="2">
    <source>
        <dbReference type="Proteomes" id="UP000245202"/>
    </source>
</evidence>
<dbReference type="EMBL" id="BDQX01000281">
    <property type="protein sequence ID" value="GBG09806.1"/>
    <property type="molecule type" value="Genomic_DNA"/>
</dbReference>
<evidence type="ECO:0000313" key="1">
    <source>
        <dbReference type="EMBL" id="GBG09806.1"/>
    </source>
</evidence>
<dbReference type="Gene3D" id="3.20.20.510">
    <property type="entry name" value="Uncharacterised protein PF12979, DUF3863"/>
    <property type="match status" value="1"/>
</dbReference>
<keyword evidence="2" id="KW-1185">Reference proteome</keyword>